<feature type="region of interest" description="Disordered" evidence="1">
    <location>
        <begin position="27"/>
        <end position="48"/>
    </location>
</feature>
<name>A0AAV4SKS6_CAEEX</name>
<protein>
    <submittedName>
        <fullName evidence="2">Uncharacterized protein</fullName>
    </submittedName>
</protein>
<evidence type="ECO:0000313" key="2">
    <source>
        <dbReference type="EMBL" id="GIY32897.1"/>
    </source>
</evidence>
<dbReference type="Proteomes" id="UP001054945">
    <property type="component" value="Unassembled WGS sequence"/>
</dbReference>
<sequence>MKETRNCPTTTPEGATNVRLEQDLRQPKMASSGSFHPGPSTIMGPGTSYDCRAHGRSMGSYVQEWARG</sequence>
<reference evidence="2 3" key="1">
    <citation type="submission" date="2021-06" db="EMBL/GenBank/DDBJ databases">
        <title>Caerostris extrusa draft genome.</title>
        <authorList>
            <person name="Kono N."/>
            <person name="Arakawa K."/>
        </authorList>
    </citation>
    <scope>NUCLEOTIDE SEQUENCE [LARGE SCALE GENOMIC DNA]</scope>
</reference>
<keyword evidence="3" id="KW-1185">Reference proteome</keyword>
<dbReference type="AlphaFoldDB" id="A0AAV4SKS6"/>
<proteinExistence type="predicted"/>
<comment type="caution">
    <text evidence="2">The sequence shown here is derived from an EMBL/GenBank/DDBJ whole genome shotgun (WGS) entry which is preliminary data.</text>
</comment>
<evidence type="ECO:0000313" key="3">
    <source>
        <dbReference type="Proteomes" id="UP001054945"/>
    </source>
</evidence>
<gene>
    <name evidence="2" type="ORF">CEXT_371921</name>
</gene>
<organism evidence="2 3">
    <name type="scientific">Caerostris extrusa</name>
    <name type="common">Bark spider</name>
    <name type="synonym">Caerostris bankana</name>
    <dbReference type="NCBI Taxonomy" id="172846"/>
    <lineage>
        <taxon>Eukaryota</taxon>
        <taxon>Metazoa</taxon>
        <taxon>Ecdysozoa</taxon>
        <taxon>Arthropoda</taxon>
        <taxon>Chelicerata</taxon>
        <taxon>Arachnida</taxon>
        <taxon>Araneae</taxon>
        <taxon>Araneomorphae</taxon>
        <taxon>Entelegynae</taxon>
        <taxon>Araneoidea</taxon>
        <taxon>Araneidae</taxon>
        <taxon>Caerostris</taxon>
    </lineage>
</organism>
<evidence type="ECO:0000256" key="1">
    <source>
        <dbReference type="SAM" id="MobiDB-lite"/>
    </source>
</evidence>
<dbReference type="EMBL" id="BPLR01009564">
    <property type="protein sequence ID" value="GIY32897.1"/>
    <property type="molecule type" value="Genomic_DNA"/>
</dbReference>
<accession>A0AAV4SKS6</accession>